<evidence type="ECO:0000313" key="4">
    <source>
        <dbReference type="Proteomes" id="UP000001542"/>
    </source>
</evidence>
<dbReference type="EMBL" id="DS113510">
    <property type="protein sequence ID" value="EAY03251.1"/>
    <property type="molecule type" value="Genomic_DNA"/>
</dbReference>
<keyword evidence="4" id="KW-1185">Reference proteome</keyword>
<name>A2EVP1_TRIV3</name>
<dbReference type="KEGG" id="tva:4761093"/>
<dbReference type="SMR" id="A2EVP1"/>
<dbReference type="RefSeq" id="XP_001315474.1">
    <property type="nucleotide sequence ID" value="XM_001315439.1"/>
</dbReference>
<evidence type="ECO:0000256" key="1">
    <source>
        <dbReference type="SAM" id="Coils"/>
    </source>
</evidence>
<organism evidence="3 4">
    <name type="scientific">Trichomonas vaginalis (strain ATCC PRA-98 / G3)</name>
    <dbReference type="NCBI Taxonomy" id="412133"/>
    <lineage>
        <taxon>Eukaryota</taxon>
        <taxon>Metamonada</taxon>
        <taxon>Parabasalia</taxon>
        <taxon>Trichomonadida</taxon>
        <taxon>Trichomonadidae</taxon>
        <taxon>Trichomonas</taxon>
    </lineage>
</organism>
<proteinExistence type="predicted"/>
<feature type="region of interest" description="Disordered" evidence="2">
    <location>
        <begin position="288"/>
        <end position="323"/>
    </location>
</feature>
<dbReference type="VEuPathDB" id="TrichDB:TVAG_299130"/>
<protein>
    <submittedName>
        <fullName evidence="3">Uncharacterized protein</fullName>
    </submittedName>
</protein>
<dbReference type="AlphaFoldDB" id="A2EVP1"/>
<reference evidence="3" key="2">
    <citation type="journal article" date="2007" name="Science">
        <title>Draft genome sequence of the sexually transmitted pathogen Trichomonas vaginalis.</title>
        <authorList>
            <person name="Carlton J.M."/>
            <person name="Hirt R.P."/>
            <person name="Silva J.C."/>
            <person name="Delcher A.L."/>
            <person name="Schatz M."/>
            <person name="Zhao Q."/>
            <person name="Wortman J.R."/>
            <person name="Bidwell S.L."/>
            <person name="Alsmark U.C.M."/>
            <person name="Besteiro S."/>
            <person name="Sicheritz-Ponten T."/>
            <person name="Noel C.J."/>
            <person name="Dacks J.B."/>
            <person name="Foster P.G."/>
            <person name="Simillion C."/>
            <person name="Van de Peer Y."/>
            <person name="Miranda-Saavedra D."/>
            <person name="Barton G.J."/>
            <person name="Westrop G.D."/>
            <person name="Mueller S."/>
            <person name="Dessi D."/>
            <person name="Fiori P.L."/>
            <person name="Ren Q."/>
            <person name="Paulsen I."/>
            <person name="Zhang H."/>
            <person name="Bastida-Corcuera F.D."/>
            <person name="Simoes-Barbosa A."/>
            <person name="Brown M.T."/>
            <person name="Hayes R.D."/>
            <person name="Mukherjee M."/>
            <person name="Okumura C.Y."/>
            <person name="Schneider R."/>
            <person name="Smith A.J."/>
            <person name="Vanacova S."/>
            <person name="Villalvazo M."/>
            <person name="Haas B.J."/>
            <person name="Pertea M."/>
            <person name="Feldblyum T.V."/>
            <person name="Utterback T.R."/>
            <person name="Shu C.L."/>
            <person name="Osoegawa K."/>
            <person name="de Jong P.J."/>
            <person name="Hrdy I."/>
            <person name="Horvathova L."/>
            <person name="Zubacova Z."/>
            <person name="Dolezal P."/>
            <person name="Malik S.B."/>
            <person name="Logsdon J.M. Jr."/>
            <person name="Henze K."/>
            <person name="Gupta A."/>
            <person name="Wang C.C."/>
            <person name="Dunne R.L."/>
            <person name="Upcroft J.A."/>
            <person name="Upcroft P."/>
            <person name="White O."/>
            <person name="Salzberg S.L."/>
            <person name="Tang P."/>
            <person name="Chiu C.-H."/>
            <person name="Lee Y.-S."/>
            <person name="Embley T.M."/>
            <person name="Coombs G.H."/>
            <person name="Mottram J.C."/>
            <person name="Tachezy J."/>
            <person name="Fraser-Liggett C.M."/>
            <person name="Johnson P.J."/>
        </authorList>
    </citation>
    <scope>NUCLEOTIDE SEQUENCE [LARGE SCALE GENOMIC DNA]</scope>
    <source>
        <strain evidence="3">G3</strain>
    </source>
</reference>
<accession>A2EVP1</accession>
<sequence>MTDLSIREKNVSRTFAIAMSIIQSAIKARHNGESQQILIDDFTELLDLCRNDLTSAAIPKNERLISLMDRVNKERVNLIKDKIVYQRAGFAQVAEKYDQIIAKSVEACAYISQIYQNNQKCPVLPLKKFQLNIPVVHESVPPETIYIKFNEIKLPPGNYNYNIKVTHPLDENNFYYTPKFKVPGQYECSFSGLNTSKPAKLRQTKVVFEIIQKTKFIITKKTPIATYELHMREFEGKTTQEVKIPIKFNNDSTSFYVTFTAQMRQPFAKPEFQSKIVEIHSIPNGTAVEQQQKPAAPQAESPKQEQAPAKPKPKPKPAAKPQPKVEIPQVAILPDWEWDNFVCPITLQYLIEQGEFIMNMCKSRKVPVQEGLEAQYTRAKKEMDEFTAKAESGEFNPEIYIEQLKKSIAANTARLKTMDKNDNNTKEFEARINMAQGELNTMLNPPEDDE</sequence>
<evidence type="ECO:0000256" key="2">
    <source>
        <dbReference type="SAM" id="MobiDB-lite"/>
    </source>
</evidence>
<keyword evidence="1" id="KW-0175">Coiled coil</keyword>
<gene>
    <name evidence="3" type="ORF">TVAG_299130</name>
</gene>
<feature type="coiled-coil region" evidence="1">
    <location>
        <begin position="369"/>
        <end position="421"/>
    </location>
</feature>
<reference evidence="3" key="1">
    <citation type="submission" date="2006-10" db="EMBL/GenBank/DDBJ databases">
        <authorList>
            <person name="Amadeo P."/>
            <person name="Zhao Q."/>
            <person name="Wortman J."/>
            <person name="Fraser-Liggett C."/>
            <person name="Carlton J."/>
        </authorList>
    </citation>
    <scope>NUCLEOTIDE SEQUENCE</scope>
    <source>
        <strain evidence="3">G3</strain>
    </source>
</reference>
<dbReference type="Proteomes" id="UP000001542">
    <property type="component" value="Unassembled WGS sequence"/>
</dbReference>
<dbReference type="InParanoid" id="A2EVP1"/>
<dbReference type="VEuPathDB" id="TrichDB:TVAGG3_0414570"/>
<feature type="compositionally biased region" description="Low complexity" evidence="2">
    <location>
        <begin position="288"/>
        <end position="309"/>
    </location>
</feature>
<evidence type="ECO:0000313" key="3">
    <source>
        <dbReference type="EMBL" id="EAY03251.1"/>
    </source>
</evidence>